<evidence type="ECO:0000313" key="2">
    <source>
        <dbReference type="EMBL" id="WZL71274.1"/>
    </source>
</evidence>
<organism evidence="2 3">
    <name type="scientific">Defluviitalea saccharophila</name>
    <dbReference type="NCBI Taxonomy" id="879970"/>
    <lineage>
        <taxon>Bacteria</taxon>
        <taxon>Bacillati</taxon>
        <taxon>Bacillota</taxon>
        <taxon>Clostridia</taxon>
        <taxon>Lachnospirales</taxon>
        <taxon>Defluviitaleaceae</taxon>
        <taxon>Defluviitalea</taxon>
    </lineage>
</organism>
<keyword evidence="1" id="KW-0472">Membrane</keyword>
<feature type="transmembrane region" description="Helical" evidence="1">
    <location>
        <begin position="35"/>
        <end position="56"/>
    </location>
</feature>
<reference evidence="2 3" key="1">
    <citation type="submission" date="2023-03" db="EMBL/GenBank/DDBJ databases">
        <title>Novel Species.</title>
        <authorList>
            <person name="Ma S."/>
        </authorList>
    </citation>
    <scope>NUCLEOTIDE SEQUENCE [LARGE SCALE GENOMIC DNA]</scope>
    <source>
        <strain evidence="2 3">LIND6LT2</strain>
    </source>
</reference>
<dbReference type="Proteomes" id="UP001486565">
    <property type="component" value="Chromosome"/>
</dbReference>
<dbReference type="RefSeq" id="WP_341878237.1">
    <property type="nucleotide sequence ID" value="NZ_CP121687.1"/>
</dbReference>
<protein>
    <submittedName>
        <fullName evidence="2">Uncharacterized protein</fullName>
    </submittedName>
</protein>
<name>A0ABZ2Y9H8_9FIRM</name>
<sequence>MLDIVFEVVDIILNFIIEDAVEEATNKKAKANLRYILFSVLCAVLTITFGAMLVYTFKKGDFVISFLFFVLSAVVMVCWFRVRYLKSRRKSSDK</sequence>
<keyword evidence="1" id="KW-1133">Transmembrane helix</keyword>
<keyword evidence="1" id="KW-0812">Transmembrane</keyword>
<gene>
    <name evidence="2" type="ORF">QBE51_07125</name>
</gene>
<keyword evidence="3" id="KW-1185">Reference proteome</keyword>
<accession>A0ABZ2Y9H8</accession>
<feature type="transmembrane region" description="Helical" evidence="1">
    <location>
        <begin position="62"/>
        <end position="82"/>
    </location>
</feature>
<evidence type="ECO:0000313" key="3">
    <source>
        <dbReference type="Proteomes" id="UP001486565"/>
    </source>
</evidence>
<evidence type="ECO:0000256" key="1">
    <source>
        <dbReference type="SAM" id="Phobius"/>
    </source>
</evidence>
<dbReference type="EMBL" id="CP121687">
    <property type="protein sequence ID" value="WZL71274.1"/>
    <property type="molecule type" value="Genomic_DNA"/>
</dbReference>
<proteinExistence type="predicted"/>